<feature type="region of interest" description="Disordered" evidence="1">
    <location>
        <begin position="1"/>
        <end position="22"/>
    </location>
</feature>
<keyword evidence="4" id="KW-1185">Reference proteome</keyword>
<gene>
    <name evidence="3" type="ORF">HK097_005299</name>
</gene>
<evidence type="ECO:0000313" key="3">
    <source>
        <dbReference type="EMBL" id="KAJ3032303.1"/>
    </source>
</evidence>
<dbReference type="Proteomes" id="UP001212841">
    <property type="component" value="Unassembled WGS sequence"/>
</dbReference>
<protein>
    <submittedName>
        <fullName evidence="3">Uncharacterized protein</fullName>
    </submittedName>
</protein>
<feature type="transmembrane region" description="Helical" evidence="2">
    <location>
        <begin position="29"/>
        <end position="45"/>
    </location>
</feature>
<evidence type="ECO:0000256" key="2">
    <source>
        <dbReference type="SAM" id="Phobius"/>
    </source>
</evidence>
<organism evidence="3 4">
    <name type="scientific">Rhizophlyctis rosea</name>
    <dbReference type="NCBI Taxonomy" id="64517"/>
    <lineage>
        <taxon>Eukaryota</taxon>
        <taxon>Fungi</taxon>
        <taxon>Fungi incertae sedis</taxon>
        <taxon>Chytridiomycota</taxon>
        <taxon>Chytridiomycota incertae sedis</taxon>
        <taxon>Chytridiomycetes</taxon>
        <taxon>Rhizophlyctidales</taxon>
        <taxon>Rhizophlyctidaceae</taxon>
        <taxon>Rhizophlyctis</taxon>
    </lineage>
</organism>
<name>A0AAD5S1Z9_9FUNG</name>
<keyword evidence="2" id="KW-0472">Membrane</keyword>
<evidence type="ECO:0000313" key="4">
    <source>
        <dbReference type="Proteomes" id="UP001212841"/>
    </source>
</evidence>
<keyword evidence="2" id="KW-0812">Transmembrane</keyword>
<reference evidence="3" key="1">
    <citation type="submission" date="2020-05" db="EMBL/GenBank/DDBJ databases">
        <title>Phylogenomic resolution of chytrid fungi.</title>
        <authorList>
            <person name="Stajich J.E."/>
            <person name="Amses K."/>
            <person name="Simmons R."/>
            <person name="Seto K."/>
            <person name="Myers J."/>
            <person name="Bonds A."/>
            <person name="Quandt C.A."/>
            <person name="Barry K."/>
            <person name="Liu P."/>
            <person name="Grigoriev I."/>
            <person name="Longcore J.E."/>
            <person name="James T.Y."/>
        </authorList>
    </citation>
    <scope>NUCLEOTIDE SEQUENCE</scope>
    <source>
        <strain evidence="3">JEL0318</strain>
    </source>
</reference>
<evidence type="ECO:0000256" key="1">
    <source>
        <dbReference type="SAM" id="MobiDB-lite"/>
    </source>
</evidence>
<sequence length="74" mass="8202">MSLSHKLTTTTTQPSKQPPISSRYSYKDYQTWIALLTFALVWALIAKRWERFPIGKSAAALMGGAVMVLTGVIT</sequence>
<comment type="caution">
    <text evidence="3">The sequence shown here is derived from an EMBL/GenBank/DDBJ whole genome shotgun (WGS) entry which is preliminary data.</text>
</comment>
<dbReference type="AlphaFoldDB" id="A0AAD5S1Z9"/>
<accession>A0AAD5S1Z9</accession>
<dbReference type="EMBL" id="JADGJD010002487">
    <property type="protein sequence ID" value="KAJ3032303.1"/>
    <property type="molecule type" value="Genomic_DNA"/>
</dbReference>
<feature type="non-terminal residue" evidence="3">
    <location>
        <position position="74"/>
    </location>
</feature>
<keyword evidence="2" id="KW-1133">Transmembrane helix</keyword>
<proteinExistence type="predicted"/>